<evidence type="ECO:0000259" key="2">
    <source>
        <dbReference type="PROSITE" id="PS50021"/>
    </source>
</evidence>
<gene>
    <name evidence="3" type="ORF">T265_07910</name>
</gene>
<name>A0A074ZFM0_OPIVI</name>
<dbReference type="InterPro" id="IPR000557">
    <property type="entry name" value="Calponin_repeat"/>
</dbReference>
<dbReference type="Pfam" id="PF00307">
    <property type="entry name" value="CH"/>
    <property type="match status" value="1"/>
</dbReference>
<evidence type="ECO:0000313" key="4">
    <source>
        <dbReference type="Proteomes" id="UP000054324"/>
    </source>
</evidence>
<feature type="domain" description="Calponin-homology (CH)" evidence="2">
    <location>
        <begin position="127"/>
        <end position="290"/>
    </location>
</feature>
<dbReference type="InterPro" id="IPR036872">
    <property type="entry name" value="CH_dom_sf"/>
</dbReference>
<dbReference type="InterPro" id="IPR050606">
    <property type="entry name" value="Calponin-like"/>
</dbReference>
<dbReference type="GeneID" id="20322089"/>
<dbReference type="STRING" id="6198.A0A074ZFM0"/>
<sequence length="508" mass="56358">MCLKFHSKSSQHACTNVATKMSWKYVLKVDRPREWLVKFMCADVKLGEHSDISKMSTRVQDYGMDVAISRKVQIEVQFNLQFTSIASSLFSRVRALCTEEISRRAAQIDIANRLQEAGYPLNSRYDPDAERQVIGWVNQLTGQTIPLGRENVQRTLKNGHILVAHYNTDVNTSPKESFRRSTVSLLSPQRVTHSKLPIPMCFLPPSESLISAVYDRTPNLPPRAQMVRRPIKPNAGNAPFKQMENIQKFLDSCEAYGVPRDCLFQTVDLYEARNMAQVLATLLQLGTECQRNGFQGPVCGPKPTNANPRHWSEDQLRAGEGIIGLQAGTNKLASQKGMSFGGQRHIADIRCDNMTPEGAAVISLQMGTNKFASQKGMSFSTQRHIADIRCDDLSQEGKAVINLQMGTNQFASQKGMRIGGSRHVADIRCDDMSKEGQGVINLQYGTNKLASQKGMRMGAQRHIADIRCDNLSQEGASVIGLQMGLAQSQVASQAGMSFGAQRHINDMH</sequence>
<evidence type="ECO:0000313" key="3">
    <source>
        <dbReference type="EMBL" id="KER24437.1"/>
    </source>
</evidence>
<dbReference type="GO" id="GO:0015629">
    <property type="term" value="C:actin cytoskeleton"/>
    <property type="evidence" value="ECO:0007669"/>
    <property type="project" value="TreeGrafter"/>
</dbReference>
<protein>
    <recommendedName>
        <fullName evidence="2">Calponin-homology (CH) domain-containing protein</fullName>
    </recommendedName>
</protein>
<dbReference type="SUPFAM" id="SSF47576">
    <property type="entry name" value="Calponin-homology domain, CH-domain"/>
    <property type="match status" value="1"/>
</dbReference>
<accession>A0A074ZFM0</accession>
<dbReference type="PROSITE" id="PS51122">
    <property type="entry name" value="CALPONIN_2"/>
    <property type="match status" value="4"/>
</dbReference>
<dbReference type="PANTHER" id="PTHR47385">
    <property type="entry name" value="CALPONIN"/>
    <property type="match status" value="1"/>
</dbReference>
<dbReference type="SMART" id="SM00033">
    <property type="entry name" value="CH"/>
    <property type="match status" value="1"/>
</dbReference>
<dbReference type="CTD" id="20322089"/>
<dbReference type="KEGG" id="ovi:T265_07910"/>
<dbReference type="Proteomes" id="UP000054324">
    <property type="component" value="Unassembled WGS sequence"/>
</dbReference>
<dbReference type="RefSeq" id="XP_009171834.1">
    <property type="nucleotide sequence ID" value="XM_009173570.1"/>
</dbReference>
<organism evidence="3 4">
    <name type="scientific">Opisthorchis viverrini</name>
    <name type="common">Southeast Asian liver fluke</name>
    <dbReference type="NCBI Taxonomy" id="6198"/>
    <lineage>
        <taxon>Eukaryota</taxon>
        <taxon>Metazoa</taxon>
        <taxon>Spiralia</taxon>
        <taxon>Lophotrochozoa</taxon>
        <taxon>Platyhelminthes</taxon>
        <taxon>Trematoda</taxon>
        <taxon>Digenea</taxon>
        <taxon>Opisthorchiida</taxon>
        <taxon>Opisthorchiata</taxon>
        <taxon>Opisthorchiidae</taxon>
        <taxon>Opisthorchis</taxon>
    </lineage>
</organism>
<dbReference type="PROSITE" id="PS01052">
    <property type="entry name" value="CALPONIN_1"/>
    <property type="match status" value="2"/>
</dbReference>
<dbReference type="PROSITE" id="PS50021">
    <property type="entry name" value="CH"/>
    <property type="match status" value="1"/>
</dbReference>
<dbReference type="PANTHER" id="PTHR47385:SF14">
    <property type="entry name" value="TRANSGELIN"/>
    <property type="match status" value="1"/>
</dbReference>
<dbReference type="Gene3D" id="1.10.418.10">
    <property type="entry name" value="Calponin-like domain"/>
    <property type="match status" value="1"/>
</dbReference>
<dbReference type="GO" id="GO:0007015">
    <property type="term" value="P:actin filament organization"/>
    <property type="evidence" value="ECO:0007669"/>
    <property type="project" value="TreeGrafter"/>
</dbReference>
<evidence type="ECO:0000256" key="1">
    <source>
        <dbReference type="ARBA" id="ARBA00009631"/>
    </source>
</evidence>
<proteinExistence type="inferred from homology"/>
<comment type="similarity">
    <text evidence="1">Belongs to the calponin family.</text>
</comment>
<reference evidence="3 4" key="1">
    <citation type="submission" date="2013-11" db="EMBL/GenBank/DDBJ databases">
        <title>Opisthorchis viverrini - life in the bile duct.</title>
        <authorList>
            <person name="Young N.D."/>
            <person name="Nagarajan N."/>
            <person name="Lin S.J."/>
            <person name="Korhonen P.K."/>
            <person name="Jex A.R."/>
            <person name="Hall R.S."/>
            <person name="Safavi-Hemami H."/>
            <person name="Kaewkong W."/>
            <person name="Bertrand D."/>
            <person name="Gao S."/>
            <person name="Seet Q."/>
            <person name="Wongkham S."/>
            <person name="Teh B.T."/>
            <person name="Wongkham C."/>
            <person name="Intapan P.M."/>
            <person name="Maleewong W."/>
            <person name="Yang X."/>
            <person name="Hu M."/>
            <person name="Wang Z."/>
            <person name="Hofmann A."/>
            <person name="Sternberg P.W."/>
            <person name="Tan P."/>
            <person name="Wang J."/>
            <person name="Gasser R.B."/>
        </authorList>
    </citation>
    <scope>NUCLEOTIDE SEQUENCE [LARGE SCALE GENOMIC DNA]</scope>
</reference>
<dbReference type="GO" id="GO:0051015">
    <property type="term" value="F:actin filament binding"/>
    <property type="evidence" value="ECO:0007669"/>
    <property type="project" value="TreeGrafter"/>
</dbReference>
<dbReference type="OrthoDB" id="21595at2759"/>
<dbReference type="EMBL" id="KL596810">
    <property type="protein sequence ID" value="KER24437.1"/>
    <property type="molecule type" value="Genomic_DNA"/>
</dbReference>
<keyword evidence="4" id="KW-1185">Reference proteome</keyword>
<dbReference type="InterPro" id="IPR001715">
    <property type="entry name" value="CH_dom"/>
</dbReference>
<dbReference type="AlphaFoldDB" id="A0A074ZFM0"/>
<dbReference type="Pfam" id="PF00402">
    <property type="entry name" value="Calponin"/>
    <property type="match status" value="5"/>
</dbReference>